<name>A0ABX5Q3M3_9BACL</name>
<sequence length="293" mass="33195">MTDAIRLNRMQFYGYHGALEEERRIGQRFDVDVSLILDLYRAGSTDRLDQTVNYAEVYTKVKEIVEGPACALIEHVAEKIAETVLQNYSVVRECRVHVVKPNPPIAGNYDSVSVFIERRRTTAYLGLGSNMGDRAGFLKRALEGLQAEQGVQIVRCSSIYETDPYGPVEQADFLNMTAQIETLLPALALLKKLQTIEADLNRTREVHWGPRTIDLDLLLFGQEMTYSEVLSLPHPDIARRAFVLKPLAEIAPHLVIPRENHSVLTLWQNLNEEEGVRLWKQNNGDGEFGLFES</sequence>
<organism evidence="11 12">
    <name type="scientific">Sporolactobacillus terrae</name>
    <dbReference type="NCBI Taxonomy" id="269673"/>
    <lineage>
        <taxon>Bacteria</taxon>
        <taxon>Bacillati</taxon>
        <taxon>Bacillota</taxon>
        <taxon>Bacilli</taxon>
        <taxon>Bacillales</taxon>
        <taxon>Sporolactobacillaceae</taxon>
        <taxon>Sporolactobacillus</taxon>
    </lineage>
</organism>
<comment type="function">
    <text evidence="9">Catalyzes the conversion of 7,8-dihydroneopterin to 6-hydroxymethyl-7,8-dihydropterin.</text>
</comment>
<dbReference type="InterPro" id="IPR006157">
    <property type="entry name" value="FolB_dom"/>
</dbReference>
<comment type="similarity">
    <text evidence="9">Belongs to the DHNA family.</text>
</comment>
<evidence type="ECO:0000256" key="2">
    <source>
        <dbReference type="ARBA" id="ARBA00005051"/>
    </source>
</evidence>
<protein>
    <recommendedName>
        <fullName evidence="9">Bifunctional folate synthesis protein</fullName>
    </recommendedName>
    <domain>
        <recommendedName>
            <fullName evidence="9">Dihydroneopterin aldolase</fullName>
            <shortName evidence="9">DHNA</shortName>
            <ecNumber evidence="9">4.1.2.25</ecNumber>
        </recommendedName>
        <alternativeName>
            <fullName evidence="9">7,8-dihydroneopterin aldolase</fullName>
        </alternativeName>
    </domain>
    <domain>
        <recommendedName>
            <fullName evidence="9">2-amino-4-hydroxy-6-hydroxymethyldihydropteridine pyrophosphokinase</fullName>
            <ecNumber evidence="9">2.7.6.3</ecNumber>
        </recommendedName>
        <alternativeName>
            <fullName evidence="9">6-hydroxymethyl-7,8-dihydropterin pyrophosphokinase</fullName>
            <shortName evidence="9">PPPK</shortName>
        </alternativeName>
        <alternativeName>
            <fullName evidence="9">7,8-dihydro-6-hydroxymethylpterin pyrophosphokinase</fullName>
            <shortName evidence="9">HPPK</shortName>
        </alternativeName>
    </domain>
</protein>
<dbReference type="NCBIfam" id="TIGR00525">
    <property type="entry name" value="folB"/>
    <property type="match status" value="1"/>
</dbReference>
<dbReference type="PROSITE" id="PS00794">
    <property type="entry name" value="HPPK"/>
    <property type="match status" value="1"/>
</dbReference>
<proteinExistence type="inferred from homology"/>
<feature type="domain" description="7,8-dihydro-6-hydroxymethylpterin-pyrophosphokinase" evidence="10">
    <location>
        <begin position="207"/>
        <end position="218"/>
    </location>
</feature>
<evidence type="ECO:0000256" key="7">
    <source>
        <dbReference type="ARBA" id="ARBA00022840"/>
    </source>
</evidence>
<dbReference type="NCBIfam" id="TIGR00526">
    <property type="entry name" value="folB_dom"/>
    <property type="match status" value="1"/>
</dbReference>
<dbReference type="CDD" id="cd00483">
    <property type="entry name" value="HPPK"/>
    <property type="match status" value="1"/>
</dbReference>
<keyword evidence="7" id="KW-0067">ATP-binding</keyword>
<evidence type="ECO:0000256" key="5">
    <source>
        <dbReference type="ARBA" id="ARBA00022741"/>
    </source>
</evidence>
<comment type="catalytic activity">
    <reaction evidence="9">
        <text>7,8-dihydroneopterin = 6-hydroxymethyl-7,8-dihydropterin + glycolaldehyde</text>
        <dbReference type="Rhea" id="RHEA:10540"/>
        <dbReference type="ChEBI" id="CHEBI:17001"/>
        <dbReference type="ChEBI" id="CHEBI:17071"/>
        <dbReference type="ChEBI" id="CHEBI:44841"/>
        <dbReference type="EC" id="4.1.2.25"/>
    </reaction>
</comment>
<keyword evidence="4" id="KW-0808">Transferase</keyword>
<evidence type="ECO:0000259" key="10">
    <source>
        <dbReference type="PROSITE" id="PS00794"/>
    </source>
</evidence>
<dbReference type="SMART" id="SM00905">
    <property type="entry name" value="FolB"/>
    <property type="match status" value="1"/>
</dbReference>
<reference evidence="11 12" key="1">
    <citation type="submission" date="2018-01" db="EMBL/GenBank/DDBJ databases">
        <title>Complete genome sequencing of Sporolactobacillus terrae DLG3.</title>
        <authorList>
            <person name="Nam Y.-D."/>
            <person name="Kang J."/>
            <person name="Chung W.-H."/>
        </authorList>
    </citation>
    <scope>NUCLEOTIDE SEQUENCE [LARGE SCALE GENOMIC DNA]</scope>
    <source>
        <strain evidence="11 12">DLG3</strain>
    </source>
</reference>
<dbReference type="Gene3D" id="3.30.70.560">
    <property type="entry name" value="7,8-Dihydro-6-hydroxymethylpterin-pyrophosphokinase HPPK"/>
    <property type="match status" value="1"/>
</dbReference>
<dbReference type="RefSeq" id="WP_128165933.1">
    <property type="nucleotide sequence ID" value="NZ_CP025688.1"/>
</dbReference>
<evidence type="ECO:0000256" key="3">
    <source>
        <dbReference type="ARBA" id="ARBA00009640"/>
    </source>
</evidence>
<dbReference type="InterPro" id="IPR000550">
    <property type="entry name" value="Hppk"/>
</dbReference>
<evidence type="ECO:0000313" key="11">
    <source>
        <dbReference type="EMBL" id="QAA21240.1"/>
    </source>
</evidence>
<comment type="pathway">
    <text evidence="9">Cofactor biosynthesis; tetrahydrofolate biosynthesis; 2-amino-4-hydroxy-6-hydroxymethyl-7,8-dihydropteridine diphosphate from 7,8-dihydroneopterin triphosphate: step 3/4.</text>
</comment>
<dbReference type="InterPro" id="IPR006156">
    <property type="entry name" value="Dihydroneopterin_aldolase"/>
</dbReference>
<dbReference type="CDD" id="cd00534">
    <property type="entry name" value="DHNA_DHNTPE"/>
    <property type="match status" value="1"/>
</dbReference>
<evidence type="ECO:0000256" key="8">
    <source>
        <dbReference type="ARBA" id="ARBA00022909"/>
    </source>
</evidence>
<dbReference type="Pfam" id="PF01288">
    <property type="entry name" value="HPPK"/>
    <property type="match status" value="1"/>
</dbReference>
<evidence type="ECO:0000256" key="6">
    <source>
        <dbReference type="ARBA" id="ARBA00022777"/>
    </source>
</evidence>
<dbReference type="Gene3D" id="3.30.1130.10">
    <property type="match status" value="1"/>
</dbReference>
<dbReference type="EC" id="4.1.2.25" evidence="9"/>
<dbReference type="EMBL" id="CP025688">
    <property type="protein sequence ID" value="QAA21240.1"/>
    <property type="molecule type" value="Genomic_DNA"/>
</dbReference>
<dbReference type="NCBIfam" id="TIGR01498">
    <property type="entry name" value="folK"/>
    <property type="match status" value="1"/>
</dbReference>
<keyword evidence="6" id="KW-0418">Kinase</keyword>
<evidence type="ECO:0000256" key="9">
    <source>
        <dbReference type="RuleBase" id="RU362079"/>
    </source>
</evidence>
<keyword evidence="5" id="KW-0547">Nucleotide-binding</keyword>
<dbReference type="Proteomes" id="UP000285882">
    <property type="component" value="Chromosome"/>
</dbReference>
<dbReference type="SUPFAM" id="SSF55083">
    <property type="entry name" value="6-hydroxymethyl-7,8-dihydropterin pyrophosphokinase, HPPK"/>
    <property type="match status" value="1"/>
</dbReference>
<dbReference type="InterPro" id="IPR035907">
    <property type="entry name" value="Hppk_sf"/>
</dbReference>
<gene>
    <name evidence="11" type="ORF">C0674_00460</name>
</gene>
<evidence type="ECO:0000256" key="1">
    <source>
        <dbReference type="ARBA" id="ARBA00000198"/>
    </source>
</evidence>
<dbReference type="EC" id="2.7.6.3" evidence="9"/>
<keyword evidence="8 9" id="KW-0289">Folate biosynthesis</keyword>
<keyword evidence="12" id="KW-1185">Reference proteome</keyword>
<evidence type="ECO:0000256" key="4">
    <source>
        <dbReference type="ARBA" id="ARBA00022679"/>
    </source>
</evidence>
<comment type="pathway">
    <text evidence="2">Cofactor biosynthesis; tetrahydrofolate biosynthesis; 2-amino-4-hydroxy-6-hydroxymethyl-7,8-dihydropteridine diphosphate from 7,8-dihydroneopterin triphosphate: step 4/4.</text>
</comment>
<dbReference type="Pfam" id="PF02152">
    <property type="entry name" value="FolB"/>
    <property type="match status" value="1"/>
</dbReference>
<dbReference type="SUPFAM" id="SSF55620">
    <property type="entry name" value="Tetrahydrobiopterin biosynthesis enzymes-like"/>
    <property type="match status" value="1"/>
</dbReference>
<accession>A0ABX5Q3M3</accession>
<dbReference type="PANTHER" id="PTHR43071">
    <property type="entry name" value="2-AMINO-4-HYDROXY-6-HYDROXYMETHYLDIHYDROPTERIDINE PYROPHOSPHOKINASE"/>
    <property type="match status" value="1"/>
</dbReference>
<comment type="catalytic activity">
    <reaction evidence="1">
        <text>6-hydroxymethyl-7,8-dihydropterin + ATP = (7,8-dihydropterin-6-yl)methyl diphosphate + AMP + H(+)</text>
        <dbReference type="Rhea" id="RHEA:11412"/>
        <dbReference type="ChEBI" id="CHEBI:15378"/>
        <dbReference type="ChEBI" id="CHEBI:30616"/>
        <dbReference type="ChEBI" id="CHEBI:44841"/>
        <dbReference type="ChEBI" id="CHEBI:72950"/>
        <dbReference type="ChEBI" id="CHEBI:456215"/>
        <dbReference type="EC" id="2.7.6.3"/>
    </reaction>
</comment>
<dbReference type="InterPro" id="IPR043133">
    <property type="entry name" value="GTP-CH-I_C/QueF"/>
</dbReference>
<evidence type="ECO:0000313" key="12">
    <source>
        <dbReference type="Proteomes" id="UP000285882"/>
    </source>
</evidence>
<dbReference type="PANTHER" id="PTHR43071:SF1">
    <property type="entry name" value="2-AMINO-4-HYDROXY-6-HYDROXYMETHYLDIHYDROPTERIDINE PYROPHOSPHOKINASE"/>
    <property type="match status" value="1"/>
</dbReference>
<comment type="similarity">
    <text evidence="3">In the N-terminal section; belongs to the DHNA family.</text>
</comment>
<keyword evidence="9" id="KW-0456">Lyase</keyword>